<dbReference type="InterPro" id="IPR029062">
    <property type="entry name" value="Class_I_gatase-like"/>
</dbReference>
<name>A0ABW0Z4W8_9ACTN</name>
<dbReference type="InterPro" id="IPR011697">
    <property type="entry name" value="Peptidase_C26"/>
</dbReference>
<dbReference type="EMBL" id="JBHSPB010000016">
    <property type="protein sequence ID" value="MFC5723197.1"/>
    <property type="molecule type" value="Genomic_DNA"/>
</dbReference>
<dbReference type="Proteomes" id="UP001596083">
    <property type="component" value="Unassembled WGS sequence"/>
</dbReference>
<dbReference type="PANTHER" id="PTHR43235:SF1">
    <property type="entry name" value="GLUTAMINE AMIDOTRANSFERASE PB2B2.05-RELATED"/>
    <property type="match status" value="1"/>
</dbReference>
<protein>
    <submittedName>
        <fullName evidence="2">Gamma-glutamyl-gamma-aminobutyrate hydrolase family protein</fullName>
    </submittedName>
</protein>
<feature type="region of interest" description="Disordered" evidence="1">
    <location>
        <begin position="1"/>
        <end position="42"/>
    </location>
</feature>
<proteinExistence type="predicted"/>
<comment type="caution">
    <text evidence="2">The sequence shown here is derived from an EMBL/GenBank/DDBJ whole genome shotgun (WGS) entry which is preliminary data.</text>
</comment>
<reference evidence="3" key="1">
    <citation type="journal article" date="2019" name="Int. J. Syst. Evol. Microbiol.">
        <title>The Global Catalogue of Microorganisms (GCM) 10K type strain sequencing project: providing services to taxonomists for standard genome sequencing and annotation.</title>
        <authorList>
            <consortium name="The Broad Institute Genomics Platform"/>
            <consortium name="The Broad Institute Genome Sequencing Center for Infectious Disease"/>
            <person name="Wu L."/>
            <person name="Ma J."/>
        </authorList>
    </citation>
    <scope>NUCLEOTIDE SEQUENCE [LARGE SCALE GENOMIC DNA]</scope>
    <source>
        <strain evidence="3">CGMCC 4.7304</strain>
    </source>
</reference>
<dbReference type="Gene3D" id="3.40.50.880">
    <property type="match status" value="1"/>
</dbReference>
<sequence>MSESREHDPKGSTRTMHDLPSHDLPSHEPSDEPGDTAPSAPPLIGVTTYFTRARWGAAWDLPAALLPADYPGSVQRAGGLAVMLPPDDPTSAPAVLDRLDGLVLAGGEDLDPALYGQEPHERAGAPVPERDRWELALLAAALERGTPVLGICRGMQLMNVHAGGTLVQHLPDRVGHDAHNPRTGVFTDHRVTPVAGTRTASLLPACAVATHHHQAVDRLGPGLLATAHADDGTIEALEFPGAAFAVGVQWHPEARGDLAVMRGLVRAAGAAGKSSPSGATP</sequence>
<evidence type="ECO:0000256" key="1">
    <source>
        <dbReference type="SAM" id="MobiDB-lite"/>
    </source>
</evidence>
<evidence type="ECO:0000313" key="3">
    <source>
        <dbReference type="Proteomes" id="UP001596083"/>
    </source>
</evidence>
<organism evidence="2 3">
    <name type="scientific">Streptomyces gamaensis</name>
    <dbReference type="NCBI Taxonomy" id="1763542"/>
    <lineage>
        <taxon>Bacteria</taxon>
        <taxon>Bacillati</taxon>
        <taxon>Actinomycetota</taxon>
        <taxon>Actinomycetes</taxon>
        <taxon>Kitasatosporales</taxon>
        <taxon>Streptomycetaceae</taxon>
        <taxon>Streptomyces</taxon>
    </lineage>
</organism>
<keyword evidence="3" id="KW-1185">Reference proteome</keyword>
<dbReference type="PROSITE" id="PS51273">
    <property type="entry name" value="GATASE_TYPE_1"/>
    <property type="match status" value="1"/>
</dbReference>
<evidence type="ECO:0000313" key="2">
    <source>
        <dbReference type="EMBL" id="MFC5723197.1"/>
    </source>
</evidence>
<keyword evidence="2" id="KW-0378">Hydrolase</keyword>
<dbReference type="CDD" id="cd01745">
    <property type="entry name" value="GATase1_2"/>
    <property type="match status" value="1"/>
</dbReference>
<gene>
    <name evidence="2" type="ORF">ACFP1Z_23795</name>
</gene>
<feature type="compositionally biased region" description="Basic and acidic residues" evidence="1">
    <location>
        <begin position="1"/>
        <end position="30"/>
    </location>
</feature>
<dbReference type="Pfam" id="PF07722">
    <property type="entry name" value="Peptidase_C26"/>
    <property type="match status" value="1"/>
</dbReference>
<dbReference type="RefSeq" id="WP_390319248.1">
    <property type="nucleotide sequence ID" value="NZ_JBHSPB010000016.1"/>
</dbReference>
<dbReference type="PANTHER" id="PTHR43235">
    <property type="entry name" value="GLUTAMINE AMIDOTRANSFERASE PB2B2.05-RELATED"/>
    <property type="match status" value="1"/>
</dbReference>
<accession>A0ABW0Z4W8</accession>
<dbReference type="SUPFAM" id="SSF52317">
    <property type="entry name" value="Class I glutamine amidotransferase-like"/>
    <property type="match status" value="1"/>
</dbReference>
<dbReference type="InterPro" id="IPR044668">
    <property type="entry name" value="PuuD-like"/>
</dbReference>
<dbReference type="GO" id="GO:0016787">
    <property type="term" value="F:hydrolase activity"/>
    <property type="evidence" value="ECO:0007669"/>
    <property type="project" value="UniProtKB-KW"/>
</dbReference>